<dbReference type="Gene3D" id="3.10.20.30">
    <property type="match status" value="1"/>
</dbReference>
<dbReference type="GeneID" id="25740164"/>
<evidence type="ECO:0000313" key="4">
    <source>
        <dbReference type="EMBL" id="KIZ00672.1"/>
    </source>
</evidence>
<feature type="domain" description="TGS" evidence="3">
    <location>
        <begin position="9"/>
        <end position="85"/>
    </location>
</feature>
<dbReference type="EMBL" id="KK101494">
    <property type="protein sequence ID" value="KIZ00672.1"/>
    <property type="molecule type" value="Genomic_DNA"/>
</dbReference>
<protein>
    <submittedName>
        <fullName evidence="4">GTP-binding protein</fullName>
    </submittedName>
</protein>
<evidence type="ECO:0000259" key="3">
    <source>
        <dbReference type="PROSITE" id="PS51880"/>
    </source>
</evidence>
<evidence type="ECO:0000313" key="5">
    <source>
        <dbReference type="Proteomes" id="UP000054498"/>
    </source>
</evidence>
<dbReference type="InterPro" id="IPR012676">
    <property type="entry name" value="TGS-like"/>
</dbReference>
<dbReference type="OrthoDB" id="603at2759"/>
<evidence type="ECO:0000256" key="1">
    <source>
        <dbReference type="ARBA" id="ARBA00022741"/>
    </source>
</evidence>
<proteinExistence type="predicted"/>
<keyword evidence="5" id="KW-1185">Reference proteome</keyword>
<dbReference type="GO" id="GO:0003924">
    <property type="term" value="F:GTPase activity"/>
    <property type="evidence" value="ECO:0007669"/>
    <property type="project" value="InterPro"/>
</dbReference>
<dbReference type="InterPro" id="IPR012675">
    <property type="entry name" value="Beta-grasp_dom_sf"/>
</dbReference>
<dbReference type="RefSeq" id="XP_013899691.1">
    <property type="nucleotide sequence ID" value="XM_014044237.1"/>
</dbReference>
<keyword evidence="1" id="KW-0547">Nucleotide-binding</keyword>
<dbReference type="SUPFAM" id="SSF81271">
    <property type="entry name" value="TGS-like"/>
    <property type="match status" value="1"/>
</dbReference>
<accession>A0A0D2MJ97</accession>
<reference evidence="4 5" key="1">
    <citation type="journal article" date="2013" name="BMC Genomics">
        <title>Reconstruction of the lipid metabolism for the microalga Monoraphidium neglectum from its genome sequence reveals characteristics suitable for biofuel production.</title>
        <authorList>
            <person name="Bogen C."/>
            <person name="Al-Dilaimi A."/>
            <person name="Albersmeier A."/>
            <person name="Wichmann J."/>
            <person name="Grundmann M."/>
            <person name="Rupp O."/>
            <person name="Lauersen K.J."/>
            <person name="Blifernez-Klassen O."/>
            <person name="Kalinowski J."/>
            <person name="Goesmann A."/>
            <person name="Mussgnug J.H."/>
            <person name="Kruse O."/>
        </authorList>
    </citation>
    <scope>NUCLEOTIDE SEQUENCE [LARGE SCALE GENOMIC DNA]</scope>
    <source>
        <strain evidence="4 5">SAG 48.87</strain>
    </source>
</reference>
<dbReference type="InterPro" id="IPR045001">
    <property type="entry name" value="DRG"/>
</dbReference>
<dbReference type="STRING" id="145388.A0A0D2MJ97"/>
<gene>
    <name evidence="4" type="ORF">MNEG_7288</name>
</gene>
<dbReference type="GO" id="GO:0005525">
    <property type="term" value="F:GTP binding"/>
    <property type="evidence" value="ECO:0007669"/>
    <property type="project" value="UniProtKB-KW"/>
</dbReference>
<dbReference type="Proteomes" id="UP000054498">
    <property type="component" value="Unassembled WGS sequence"/>
</dbReference>
<dbReference type="Pfam" id="PF02824">
    <property type="entry name" value="TGS"/>
    <property type="match status" value="1"/>
</dbReference>
<dbReference type="AlphaFoldDB" id="A0A0D2MJ97"/>
<sequence length="87" mass="10006">MRSQQRSSGSVRVYTKPKGKLPDFNEPVVLRRTQCSIEGFCNKLHKTMIKQLKYALVWGTSAKHRPQKVGKDHVLTDEDIVQIIKKV</sequence>
<dbReference type="CDD" id="cd17230">
    <property type="entry name" value="TGS_DRG1"/>
    <property type="match status" value="1"/>
</dbReference>
<dbReference type="PANTHER" id="PTHR43127">
    <property type="entry name" value="DEVELOPMENTALLY-REGULATED GTP-BINDING PROTEIN 2"/>
    <property type="match status" value="1"/>
</dbReference>
<organism evidence="4 5">
    <name type="scientific">Monoraphidium neglectum</name>
    <dbReference type="NCBI Taxonomy" id="145388"/>
    <lineage>
        <taxon>Eukaryota</taxon>
        <taxon>Viridiplantae</taxon>
        <taxon>Chlorophyta</taxon>
        <taxon>core chlorophytes</taxon>
        <taxon>Chlorophyceae</taxon>
        <taxon>CS clade</taxon>
        <taxon>Sphaeropleales</taxon>
        <taxon>Selenastraceae</taxon>
        <taxon>Monoraphidium</taxon>
    </lineage>
</organism>
<dbReference type="InterPro" id="IPR004095">
    <property type="entry name" value="TGS"/>
</dbReference>
<keyword evidence="2" id="KW-0342">GTP-binding</keyword>
<dbReference type="FunFam" id="3.10.20.30:FF:000003">
    <property type="entry name" value="Developmentally-regulated GTP-binding protein 1"/>
    <property type="match status" value="1"/>
</dbReference>
<dbReference type="PROSITE" id="PS51880">
    <property type="entry name" value="TGS"/>
    <property type="match status" value="1"/>
</dbReference>
<dbReference type="KEGG" id="mng:MNEG_7288"/>
<evidence type="ECO:0000256" key="2">
    <source>
        <dbReference type="ARBA" id="ARBA00023134"/>
    </source>
</evidence>
<name>A0A0D2MJ97_9CHLO</name>